<dbReference type="Pfam" id="PF12819">
    <property type="entry name" value="Malectin_like"/>
    <property type="match status" value="1"/>
</dbReference>
<gene>
    <name evidence="8" type="ORF">Lalb_Chr24g0398361</name>
</gene>
<keyword evidence="9" id="KW-1185">Reference proteome</keyword>
<proteinExistence type="predicted"/>
<keyword evidence="4" id="KW-1133">Transmembrane helix</keyword>
<evidence type="ECO:0000313" key="8">
    <source>
        <dbReference type="EMBL" id="KAE9586105.1"/>
    </source>
</evidence>
<dbReference type="Proteomes" id="UP000447434">
    <property type="component" value="Chromosome 24"/>
</dbReference>
<name>A0A6A4N3Q1_LUPAL</name>
<dbReference type="EMBL" id="WOCE01000024">
    <property type="protein sequence ID" value="KAE9586105.1"/>
    <property type="molecule type" value="Genomic_DNA"/>
</dbReference>
<feature type="chain" id="PRO_5025409013" evidence="6">
    <location>
        <begin position="29"/>
        <end position="359"/>
    </location>
</feature>
<comment type="caution">
    <text evidence="8">The sequence shown here is derived from an EMBL/GenBank/DDBJ whole genome shotgun (WGS) entry which is preliminary data.</text>
</comment>
<dbReference type="GO" id="GO:0016020">
    <property type="term" value="C:membrane"/>
    <property type="evidence" value="ECO:0007669"/>
    <property type="project" value="UniProtKB-SubCell"/>
</dbReference>
<comment type="subcellular location">
    <subcellularLocation>
        <location evidence="1">Membrane</location>
        <topology evidence="1">Single-pass membrane protein</topology>
    </subcellularLocation>
</comment>
<dbReference type="AlphaFoldDB" id="A0A6A4N3Q1"/>
<keyword evidence="2" id="KW-0812">Transmembrane</keyword>
<dbReference type="OrthoDB" id="2143199at2759"/>
<evidence type="ECO:0000256" key="5">
    <source>
        <dbReference type="ARBA" id="ARBA00023136"/>
    </source>
</evidence>
<feature type="domain" description="Malectin-like" evidence="7">
    <location>
        <begin position="33"/>
        <end position="348"/>
    </location>
</feature>
<evidence type="ECO:0000256" key="6">
    <source>
        <dbReference type="SAM" id="SignalP"/>
    </source>
</evidence>
<accession>A0A6A4N3Q1</accession>
<dbReference type="PANTHER" id="PTHR45631">
    <property type="entry name" value="OS07G0107800 PROTEIN-RELATED"/>
    <property type="match status" value="1"/>
</dbReference>
<evidence type="ECO:0000259" key="7">
    <source>
        <dbReference type="Pfam" id="PF12819"/>
    </source>
</evidence>
<keyword evidence="5" id="KW-0472">Membrane</keyword>
<dbReference type="PANTHER" id="PTHR45631:SF44">
    <property type="entry name" value="CARBOHYDRATE-BINDING PROTEIN OF THE ER PROTEIN"/>
    <property type="match status" value="1"/>
</dbReference>
<protein>
    <submittedName>
        <fullName evidence="8">Putative malectin-like carbohydrate-binding domain-containing protein</fullName>
    </submittedName>
</protein>
<dbReference type="InterPro" id="IPR024788">
    <property type="entry name" value="Malectin-like_Carb-bd_dom"/>
</dbReference>
<keyword evidence="3 6" id="KW-0732">Signal</keyword>
<evidence type="ECO:0000256" key="2">
    <source>
        <dbReference type="ARBA" id="ARBA00022692"/>
    </source>
</evidence>
<feature type="signal peptide" evidence="6">
    <location>
        <begin position="1"/>
        <end position="28"/>
    </location>
</feature>
<sequence length="359" mass="39812">MSMTSPQNTLVVATILLLFLSFSKLSLTTFVSIDCGSYESTIDTNNITWIGDDAYIQFGESHQIPSAPSIFNTLRAFPYGNESCYSIEVENGEKVLTRATFFYGNYDNKSSPPIFDLHFDGNFWASVNTSMASSEYNLDYEAIYATKGNTTNICVTQKMPNHIPFITSLEVRSLNSTMYSQLEPNHSLILLGRYAFGADKSIRYPDDAYDRIWKTVSGDGLISRVKSDALNINISTVVDNPPQAAMNNAVTTPDKDHQILYHLFIPHKEVPLYINTYFSEVTKDAAGARSIEIHVDSNPVYGPIAPPFGSVEEVYIKKSLSQDTSLAFVARPDSTLPPILNAIEVYQIQPLAIANATDT</sequence>
<reference evidence="9" key="1">
    <citation type="journal article" date="2020" name="Nat. Commun.">
        <title>Genome sequence of the cluster root forming white lupin.</title>
        <authorList>
            <person name="Hufnagel B."/>
            <person name="Marques A."/>
            <person name="Soriano A."/>
            <person name="Marques L."/>
            <person name="Divol F."/>
            <person name="Doumas P."/>
            <person name="Sallet E."/>
            <person name="Mancinotti D."/>
            <person name="Carrere S."/>
            <person name="Marande W."/>
            <person name="Arribat S."/>
            <person name="Keller J."/>
            <person name="Huneau C."/>
            <person name="Blein T."/>
            <person name="Aime D."/>
            <person name="Laguerre M."/>
            <person name="Taylor J."/>
            <person name="Schubert V."/>
            <person name="Nelson M."/>
            <person name="Geu-Flores F."/>
            <person name="Crespi M."/>
            <person name="Gallardo-Guerrero K."/>
            <person name="Delaux P.-M."/>
            <person name="Salse J."/>
            <person name="Berges H."/>
            <person name="Guyot R."/>
            <person name="Gouzy J."/>
            <person name="Peret B."/>
        </authorList>
    </citation>
    <scope>NUCLEOTIDE SEQUENCE [LARGE SCALE GENOMIC DNA]</scope>
    <source>
        <strain evidence="9">cv. Amiga</strain>
    </source>
</reference>
<evidence type="ECO:0000313" key="9">
    <source>
        <dbReference type="Proteomes" id="UP000447434"/>
    </source>
</evidence>
<evidence type="ECO:0000256" key="1">
    <source>
        <dbReference type="ARBA" id="ARBA00004167"/>
    </source>
</evidence>
<evidence type="ECO:0000256" key="4">
    <source>
        <dbReference type="ARBA" id="ARBA00022989"/>
    </source>
</evidence>
<organism evidence="8 9">
    <name type="scientific">Lupinus albus</name>
    <name type="common">White lupine</name>
    <name type="synonym">Lupinus termis</name>
    <dbReference type="NCBI Taxonomy" id="3870"/>
    <lineage>
        <taxon>Eukaryota</taxon>
        <taxon>Viridiplantae</taxon>
        <taxon>Streptophyta</taxon>
        <taxon>Embryophyta</taxon>
        <taxon>Tracheophyta</taxon>
        <taxon>Spermatophyta</taxon>
        <taxon>Magnoliopsida</taxon>
        <taxon>eudicotyledons</taxon>
        <taxon>Gunneridae</taxon>
        <taxon>Pentapetalae</taxon>
        <taxon>rosids</taxon>
        <taxon>fabids</taxon>
        <taxon>Fabales</taxon>
        <taxon>Fabaceae</taxon>
        <taxon>Papilionoideae</taxon>
        <taxon>50 kb inversion clade</taxon>
        <taxon>genistoids sensu lato</taxon>
        <taxon>core genistoids</taxon>
        <taxon>Genisteae</taxon>
        <taxon>Lupinus</taxon>
    </lineage>
</organism>
<evidence type="ECO:0000256" key="3">
    <source>
        <dbReference type="ARBA" id="ARBA00022729"/>
    </source>
</evidence>